<evidence type="ECO:0000313" key="3">
    <source>
        <dbReference type="Proteomes" id="UP000319255"/>
    </source>
</evidence>
<accession>A0A501WCX0</accession>
<dbReference type="GO" id="GO:0016758">
    <property type="term" value="F:hexosyltransferase activity"/>
    <property type="evidence" value="ECO:0007669"/>
    <property type="project" value="InterPro"/>
</dbReference>
<name>A0A501WCX0_9RHOB</name>
<protein>
    <recommendedName>
        <fullName evidence="1">Glycosyl transferase family 28 C-terminal domain-containing protein</fullName>
    </recommendedName>
</protein>
<feature type="domain" description="Glycosyl transferase family 28 C-terminal" evidence="1">
    <location>
        <begin position="12"/>
        <end position="137"/>
    </location>
</feature>
<organism evidence="2 3">
    <name type="scientific">Amaricoccus solimangrovi</name>
    <dbReference type="NCBI Taxonomy" id="2589815"/>
    <lineage>
        <taxon>Bacteria</taxon>
        <taxon>Pseudomonadati</taxon>
        <taxon>Pseudomonadota</taxon>
        <taxon>Alphaproteobacteria</taxon>
        <taxon>Rhodobacterales</taxon>
        <taxon>Paracoccaceae</taxon>
        <taxon>Amaricoccus</taxon>
    </lineage>
</organism>
<dbReference type="Gene3D" id="3.40.50.2000">
    <property type="entry name" value="Glycogen Phosphorylase B"/>
    <property type="match status" value="1"/>
</dbReference>
<dbReference type="Pfam" id="PF04101">
    <property type="entry name" value="Glyco_tran_28_C"/>
    <property type="match status" value="1"/>
</dbReference>
<evidence type="ECO:0000313" key="2">
    <source>
        <dbReference type="EMBL" id="TPE45061.1"/>
    </source>
</evidence>
<gene>
    <name evidence="2" type="ORF">FJM51_22830</name>
</gene>
<proteinExistence type="predicted"/>
<dbReference type="AlphaFoldDB" id="A0A501WCX0"/>
<comment type="caution">
    <text evidence="2">The sequence shown here is derived from an EMBL/GenBank/DDBJ whole genome shotgun (WGS) entry which is preliminary data.</text>
</comment>
<dbReference type="OrthoDB" id="7186565at2"/>
<dbReference type="RefSeq" id="WP_140456403.1">
    <property type="nucleotide sequence ID" value="NZ_VFRP01000061.1"/>
</dbReference>
<reference evidence="2 3" key="1">
    <citation type="submission" date="2019-06" db="EMBL/GenBank/DDBJ databases">
        <title>A novel bacterium of genus Amaricoccus, isolated from marine sediment.</title>
        <authorList>
            <person name="Huang H."/>
            <person name="Mo K."/>
            <person name="Hu Y."/>
        </authorList>
    </citation>
    <scope>NUCLEOTIDE SEQUENCE [LARGE SCALE GENOMIC DNA]</scope>
    <source>
        <strain evidence="2 3">HB172011</strain>
    </source>
</reference>
<sequence length="171" mass="19257">MIFASIGSMLPFDRFVRAVDEWARDNPSEEVFIQIGEGEYEPVHAPFARMLPISEYRRRLRECDLFVAHVGMGSILQGLEARAQMLLLPRDIALREHTTDHQIHTARRFQGRPGLRIVETTEALREEMTRLLREPMRVGGGDFSTKASPQLLDAVATFLKGGTPTPITKAG</sequence>
<dbReference type="SUPFAM" id="SSF53756">
    <property type="entry name" value="UDP-Glycosyltransferase/glycogen phosphorylase"/>
    <property type="match status" value="1"/>
</dbReference>
<dbReference type="InterPro" id="IPR007235">
    <property type="entry name" value="Glyco_trans_28_C"/>
</dbReference>
<evidence type="ECO:0000259" key="1">
    <source>
        <dbReference type="Pfam" id="PF04101"/>
    </source>
</evidence>
<dbReference type="EMBL" id="VFRP01000061">
    <property type="protein sequence ID" value="TPE45061.1"/>
    <property type="molecule type" value="Genomic_DNA"/>
</dbReference>
<keyword evidence="3" id="KW-1185">Reference proteome</keyword>
<dbReference type="Proteomes" id="UP000319255">
    <property type="component" value="Unassembled WGS sequence"/>
</dbReference>